<feature type="non-terminal residue" evidence="1">
    <location>
        <position position="1"/>
    </location>
</feature>
<accession>A0AAD7LWL2</accession>
<comment type="caution">
    <text evidence="1">The sequence shown here is derived from an EMBL/GenBank/DDBJ whole genome shotgun (WGS) entry which is preliminary data.</text>
</comment>
<keyword evidence="2" id="KW-1185">Reference proteome</keyword>
<evidence type="ECO:0000313" key="1">
    <source>
        <dbReference type="EMBL" id="KAJ7965477.1"/>
    </source>
</evidence>
<name>A0AAD7LWL2_QUISA</name>
<evidence type="ECO:0000313" key="2">
    <source>
        <dbReference type="Proteomes" id="UP001163823"/>
    </source>
</evidence>
<gene>
    <name evidence="1" type="ORF">O6P43_015111</name>
</gene>
<organism evidence="1 2">
    <name type="scientific">Quillaja saponaria</name>
    <name type="common">Soap bark tree</name>
    <dbReference type="NCBI Taxonomy" id="32244"/>
    <lineage>
        <taxon>Eukaryota</taxon>
        <taxon>Viridiplantae</taxon>
        <taxon>Streptophyta</taxon>
        <taxon>Embryophyta</taxon>
        <taxon>Tracheophyta</taxon>
        <taxon>Spermatophyta</taxon>
        <taxon>Magnoliopsida</taxon>
        <taxon>eudicotyledons</taxon>
        <taxon>Gunneridae</taxon>
        <taxon>Pentapetalae</taxon>
        <taxon>rosids</taxon>
        <taxon>fabids</taxon>
        <taxon>Fabales</taxon>
        <taxon>Quillajaceae</taxon>
        <taxon>Quillaja</taxon>
    </lineage>
</organism>
<dbReference type="Proteomes" id="UP001163823">
    <property type="component" value="Chromosome 6"/>
</dbReference>
<dbReference type="AlphaFoldDB" id="A0AAD7LWL2"/>
<proteinExistence type="predicted"/>
<dbReference type="KEGG" id="qsa:O6P43_015111"/>
<reference evidence="1" key="1">
    <citation type="journal article" date="2023" name="Science">
        <title>Elucidation of the pathway for biosynthesis of saponin adjuvants from the soapbark tree.</title>
        <authorList>
            <person name="Reed J."/>
            <person name="Orme A."/>
            <person name="El-Demerdash A."/>
            <person name="Owen C."/>
            <person name="Martin L.B.B."/>
            <person name="Misra R.C."/>
            <person name="Kikuchi S."/>
            <person name="Rejzek M."/>
            <person name="Martin A.C."/>
            <person name="Harkess A."/>
            <person name="Leebens-Mack J."/>
            <person name="Louveau T."/>
            <person name="Stephenson M.J."/>
            <person name="Osbourn A."/>
        </authorList>
    </citation>
    <scope>NUCLEOTIDE SEQUENCE</scope>
    <source>
        <strain evidence="1">S10</strain>
    </source>
</reference>
<protein>
    <submittedName>
        <fullName evidence="1">Uncharacterized protein</fullName>
    </submittedName>
</protein>
<dbReference type="EMBL" id="JARAOO010000006">
    <property type="protein sequence ID" value="KAJ7965477.1"/>
    <property type="molecule type" value="Genomic_DNA"/>
</dbReference>
<sequence length="138" mass="15949">IFRESKQREREREREGQRRRVQMKTVWKLNSGGIVGWTTTEPEKLVGVNQNIADQESSMAKSGLRIKYGRPTKATVIPARRKLVKRMIFDSIFYFIANLCCPEVNQLNRTNSCFKVIEMPKSPSAEKNKAKGIYPYPP</sequence>